<gene>
    <name evidence="1" type="ORF">SAMN05216287_3439</name>
</gene>
<dbReference type="OrthoDB" id="8562788at2"/>
<accession>A0A1H3DI08</accession>
<evidence type="ECO:0000313" key="2">
    <source>
        <dbReference type="Proteomes" id="UP000243778"/>
    </source>
</evidence>
<dbReference type="GO" id="GO:0003677">
    <property type="term" value="F:DNA binding"/>
    <property type="evidence" value="ECO:0007669"/>
    <property type="project" value="InterPro"/>
</dbReference>
<dbReference type="AlphaFoldDB" id="A0A1H3DI08"/>
<dbReference type="Proteomes" id="UP000243778">
    <property type="component" value="Unassembled WGS sequence"/>
</dbReference>
<name>A0A1H3DI08_9PSED</name>
<keyword evidence="2" id="KW-1185">Reference proteome</keyword>
<organism evidence="1 2">
    <name type="scientific">Pseudomonas kuykendallii</name>
    <dbReference type="NCBI Taxonomy" id="1007099"/>
    <lineage>
        <taxon>Bacteria</taxon>
        <taxon>Pseudomonadati</taxon>
        <taxon>Pseudomonadota</taxon>
        <taxon>Gammaproteobacteria</taxon>
        <taxon>Pseudomonadales</taxon>
        <taxon>Pseudomonadaceae</taxon>
        <taxon>Pseudomonas</taxon>
    </lineage>
</organism>
<dbReference type="InterPro" id="IPR010270">
    <property type="entry name" value="Phage_P2_GpM"/>
</dbReference>
<dbReference type="GO" id="GO:0004519">
    <property type="term" value="F:endonuclease activity"/>
    <property type="evidence" value="ECO:0007669"/>
    <property type="project" value="InterPro"/>
</dbReference>
<protein>
    <submittedName>
        <fullName evidence="1">Phage small terminase subunit</fullName>
    </submittedName>
</protein>
<dbReference type="EMBL" id="FNNU01000005">
    <property type="protein sequence ID" value="SDX66113.1"/>
    <property type="molecule type" value="Genomic_DNA"/>
</dbReference>
<sequence length="233" mass="25096">MTNPCRRHFQRVTAALAAAAVAGPEQTMEGLNAYEQQLAKLTQDRLRLSGIQSTEGKIKLKEQLLPEYAPYIEGVLSAGQGAQDEVLTTVMVWRIDTGDYAGALDIASYVLQHKLVMPDRFERTTGCLIAEEIAEGALKAMRAGEAFDLELLHRTALATEAEDMPDQARAKLVLATARATVAGLTVENPGQPGQVQAGIDLFKRAIELYDNCGGKTDLKSSEALLKKLAGPAS</sequence>
<dbReference type="STRING" id="1007099.SAMN05216287_3439"/>
<dbReference type="RefSeq" id="WP_090230854.1">
    <property type="nucleotide sequence ID" value="NZ_FNNU01000005.1"/>
</dbReference>
<proteinExistence type="predicted"/>
<reference evidence="2" key="1">
    <citation type="submission" date="2016-10" db="EMBL/GenBank/DDBJ databases">
        <authorList>
            <person name="Varghese N."/>
            <person name="Submissions S."/>
        </authorList>
    </citation>
    <scope>NUCLEOTIDE SEQUENCE [LARGE SCALE GENOMIC DNA]</scope>
    <source>
        <strain evidence="2">NRRL B-59562</strain>
    </source>
</reference>
<dbReference type="Pfam" id="PF05944">
    <property type="entry name" value="Phage_term_smal"/>
    <property type="match status" value="1"/>
</dbReference>
<evidence type="ECO:0000313" key="1">
    <source>
        <dbReference type="EMBL" id="SDX66113.1"/>
    </source>
</evidence>